<reference evidence="2 3" key="1">
    <citation type="submission" date="2013-05" db="EMBL/GenBank/DDBJ databases">
        <title>Complete genome sequence of the lipase-producing bacterium Photobacterium gaetbulicola Gung47.</title>
        <authorList>
            <person name="Kim Y.-O."/>
        </authorList>
    </citation>
    <scope>NUCLEOTIDE SEQUENCE [LARGE SCALE GENOMIC DNA]</scope>
    <source>
        <strain evidence="2 3">Gung47</strain>
    </source>
</reference>
<dbReference type="PATRIC" id="fig|658445.3.peg.1410"/>
<dbReference type="EMBL" id="CP005973">
    <property type="protein sequence ID" value="AJR06321.1"/>
    <property type="molecule type" value="Genomic_DNA"/>
</dbReference>
<organism evidence="2 3">
    <name type="scientific">Photobacterium gaetbulicola Gung47</name>
    <dbReference type="NCBI Taxonomy" id="658445"/>
    <lineage>
        <taxon>Bacteria</taxon>
        <taxon>Pseudomonadati</taxon>
        <taxon>Pseudomonadota</taxon>
        <taxon>Gammaproteobacteria</taxon>
        <taxon>Vibrionales</taxon>
        <taxon>Vibrionaceae</taxon>
        <taxon>Photobacterium</taxon>
    </lineage>
</organism>
<keyword evidence="3" id="KW-1185">Reference proteome</keyword>
<proteinExistence type="predicted"/>
<feature type="coiled-coil region" evidence="1">
    <location>
        <begin position="48"/>
        <end position="84"/>
    </location>
</feature>
<dbReference type="AlphaFoldDB" id="A0A0C5W4G6"/>
<dbReference type="Proteomes" id="UP000032303">
    <property type="component" value="Chromosome 1"/>
</dbReference>
<evidence type="ECO:0000256" key="1">
    <source>
        <dbReference type="SAM" id="Coils"/>
    </source>
</evidence>
<dbReference type="InterPro" id="IPR018636">
    <property type="entry name" value="DUF2058"/>
</dbReference>
<dbReference type="STRING" id="658445.H744_1c1298"/>
<evidence type="ECO:0000313" key="2">
    <source>
        <dbReference type="EMBL" id="AJR06321.1"/>
    </source>
</evidence>
<gene>
    <name evidence="2" type="ORF">H744_1c1298</name>
</gene>
<dbReference type="KEGG" id="pgb:H744_1c1298"/>
<sequence length="190" mass="21443">MACWFTCLTKIARDGVEMAKLSLQEQMLKAGLIDKKKLKKAGKQSKKSRTLRNEAKAAVEANKAAQLEQDKELNRQKQDEANKKAIASQVKQLIEMNKLELADGDIGYNFTDGTLVKKIYVDKPTQDQLVSGRLAIARYLESYAVIPGVVADKISQRDEETIIVNNTVSEQEVDEYDPYADFQIPDDLMW</sequence>
<dbReference type="HOGENOM" id="CLU_098678_0_0_6"/>
<dbReference type="Pfam" id="PF09831">
    <property type="entry name" value="DUF2058"/>
    <property type="match status" value="1"/>
</dbReference>
<evidence type="ECO:0000313" key="3">
    <source>
        <dbReference type="Proteomes" id="UP000032303"/>
    </source>
</evidence>
<protein>
    <submittedName>
        <fullName evidence="2">Nucleoprotein/polynucleotide-associated enzyme</fullName>
    </submittedName>
</protein>
<keyword evidence="1" id="KW-0175">Coiled coil</keyword>
<accession>A0A0C5W4G6</accession>
<name>A0A0C5W4G6_9GAMM</name>